<dbReference type="RefSeq" id="WP_129027189.1">
    <property type="nucleotide sequence ID" value="NZ_SDHY01000004.1"/>
</dbReference>
<dbReference type="OrthoDB" id="596512at2"/>
<protein>
    <recommendedName>
        <fullName evidence="3">Capsule assembly Wzi family protein</fullName>
    </recommendedName>
</protein>
<accession>A0A4Q1BZ97</accession>
<dbReference type="Pfam" id="PF14052">
    <property type="entry name" value="Caps_assemb_Wzi"/>
    <property type="match status" value="1"/>
</dbReference>
<dbReference type="InterPro" id="IPR026950">
    <property type="entry name" value="Caps_assemb_Wzi"/>
</dbReference>
<comment type="caution">
    <text evidence="1">The sequence shown here is derived from an EMBL/GenBank/DDBJ whole genome shotgun (WGS) entry which is preliminary data.</text>
</comment>
<sequence length="494" mass="54984">MSQMNPKYSFISMIAFKIMVLLCILIDSHSLRAQRNVQSNFSVGMGGSVGGVYNPLWLRANQYGLVPASGSYGFSGISYLVDYRPNKKIDWAYGVSSQINLGENKADVFFPEAYVKGKLGIFELAAGRQKQMFGLVDSTLSSGSYIWSGNALPMPKVELQVKEYWSPGFLKGVLAFKGSYAHGWFENSREDVRDFYLHQKTFYGRLGKPHWKVKFYGGFNHQVQWAGRLKYADPYNISAKNGVIPSDFKTYISVVTGRSNAVTGDTATYGYNDGFNRSGNHLGTVDVGLEIELNKSKVFFYRQSIYEDGSLYYGNNITDGLHGLAITRKVDQGLVKLVFEYLNTTSQGGTIFSDKTNIRGFDNYLNNGVYLNGWTYFGKGIGTPLMTLDAETDLSPSNRIYYDNNRVEAFYIAGELAMGRNKIQFRGSLSNAIGWFGSEYFPVKKQYSGGILWHRPIQIPGFPESILKANLGLEKGNLTAPTIGGNVAISIPLD</sequence>
<evidence type="ECO:0000313" key="1">
    <source>
        <dbReference type="EMBL" id="RXK48864.1"/>
    </source>
</evidence>
<proteinExistence type="predicted"/>
<dbReference type="AlphaFoldDB" id="A0A4Q1BZ97"/>
<name>A0A4Q1BZ97_9BACT</name>
<keyword evidence="2" id="KW-1185">Reference proteome</keyword>
<evidence type="ECO:0000313" key="2">
    <source>
        <dbReference type="Proteomes" id="UP000289455"/>
    </source>
</evidence>
<organism evidence="1 2">
    <name type="scientific">Aquirufa rosea</name>
    <dbReference type="NCBI Taxonomy" id="2509241"/>
    <lineage>
        <taxon>Bacteria</taxon>
        <taxon>Pseudomonadati</taxon>
        <taxon>Bacteroidota</taxon>
        <taxon>Cytophagia</taxon>
        <taxon>Cytophagales</taxon>
        <taxon>Flectobacillaceae</taxon>
        <taxon>Aquirufa</taxon>
    </lineage>
</organism>
<dbReference type="Gene3D" id="2.40.160.130">
    <property type="entry name" value="Capsule assembly protein Wzi"/>
    <property type="match status" value="1"/>
</dbReference>
<reference evidence="1 2" key="1">
    <citation type="submission" date="2019-01" db="EMBL/GenBank/DDBJ databases">
        <title>Cytophagaceae bacterium strain CAR-16.</title>
        <authorList>
            <person name="Chen W.-M."/>
        </authorList>
    </citation>
    <scope>NUCLEOTIDE SEQUENCE [LARGE SCALE GENOMIC DNA]</scope>
    <source>
        <strain evidence="1 2">CAR-16</strain>
    </source>
</reference>
<dbReference type="Proteomes" id="UP000289455">
    <property type="component" value="Unassembled WGS sequence"/>
</dbReference>
<dbReference type="InterPro" id="IPR038636">
    <property type="entry name" value="Wzi_sf"/>
</dbReference>
<gene>
    <name evidence="1" type="ORF">ESB04_07890</name>
</gene>
<dbReference type="EMBL" id="SDHY01000004">
    <property type="protein sequence ID" value="RXK48864.1"/>
    <property type="molecule type" value="Genomic_DNA"/>
</dbReference>
<evidence type="ECO:0008006" key="3">
    <source>
        <dbReference type="Google" id="ProtNLM"/>
    </source>
</evidence>